<evidence type="ECO:0000259" key="5">
    <source>
        <dbReference type="Pfam" id="PF03358"/>
    </source>
</evidence>
<comment type="similarity">
    <text evidence="1">Belongs to the SsuE family.</text>
</comment>
<dbReference type="InterPro" id="IPR051814">
    <property type="entry name" value="NAD(P)H-dep_FMN_reductase"/>
</dbReference>
<sequence length="179" mass="19522">MSKLKVVILNGSMQQPSRTHVLCQALFDELAEHLPGADLHWVEISQIGRSLGACLQRQELPREIEADLQAIENADLLIAASPVYRATFTGLFKHLVDFLGMTALVNKPVLLAATGGSPLHGLMLDHQMRPLFAMMQALTLPIGVYATESDFSGDYELASSAAKDRVKLAVEMALPNISR</sequence>
<dbReference type="EMBL" id="SLZR01000019">
    <property type="protein sequence ID" value="TCS37581.1"/>
    <property type="molecule type" value="Genomic_DNA"/>
</dbReference>
<dbReference type="InterPro" id="IPR029039">
    <property type="entry name" value="Flavoprotein-like_sf"/>
</dbReference>
<evidence type="ECO:0000256" key="4">
    <source>
        <dbReference type="ARBA" id="ARBA00023002"/>
    </source>
</evidence>
<keyword evidence="3" id="KW-0288">FMN</keyword>
<dbReference type="AlphaFoldDB" id="A0A4R3HZ23"/>
<dbReference type="OrthoDB" id="1643408at2"/>
<keyword evidence="2" id="KW-0285">Flavoprotein</keyword>
<evidence type="ECO:0000313" key="7">
    <source>
        <dbReference type="Proteomes" id="UP000295793"/>
    </source>
</evidence>
<feature type="domain" description="NADPH-dependent FMN reductase-like" evidence="5">
    <location>
        <begin position="5"/>
        <end position="149"/>
    </location>
</feature>
<organism evidence="6 7">
    <name type="scientific">Reinekea marinisedimentorum</name>
    <dbReference type="NCBI Taxonomy" id="230495"/>
    <lineage>
        <taxon>Bacteria</taxon>
        <taxon>Pseudomonadati</taxon>
        <taxon>Pseudomonadota</taxon>
        <taxon>Gammaproteobacteria</taxon>
        <taxon>Oceanospirillales</taxon>
        <taxon>Saccharospirillaceae</taxon>
        <taxon>Reinekea</taxon>
    </lineage>
</organism>
<proteinExistence type="inferred from homology"/>
<gene>
    <name evidence="6" type="ORF">BCF53_1193</name>
</gene>
<dbReference type="Gene3D" id="3.40.50.360">
    <property type="match status" value="1"/>
</dbReference>
<name>A0A4R3HZ23_9GAMM</name>
<evidence type="ECO:0000256" key="2">
    <source>
        <dbReference type="ARBA" id="ARBA00022630"/>
    </source>
</evidence>
<dbReference type="Proteomes" id="UP000295793">
    <property type="component" value="Unassembled WGS sequence"/>
</dbReference>
<dbReference type="InterPro" id="IPR005025">
    <property type="entry name" value="FMN_Rdtase-like_dom"/>
</dbReference>
<evidence type="ECO:0000256" key="1">
    <source>
        <dbReference type="ARBA" id="ARBA00005990"/>
    </source>
</evidence>
<evidence type="ECO:0000313" key="6">
    <source>
        <dbReference type="EMBL" id="TCS37581.1"/>
    </source>
</evidence>
<dbReference type="RefSeq" id="WP_132703273.1">
    <property type="nucleotide sequence ID" value="NZ_SLZR01000019.1"/>
</dbReference>
<dbReference type="Pfam" id="PF03358">
    <property type="entry name" value="FMN_red"/>
    <property type="match status" value="1"/>
</dbReference>
<reference evidence="6 7" key="1">
    <citation type="submission" date="2019-03" db="EMBL/GenBank/DDBJ databases">
        <title>Genomic Encyclopedia of Archaeal and Bacterial Type Strains, Phase II (KMG-II): from individual species to whole genera.</title>
        <authorList>
            <person name="Goeker M."/>
        </authorList>
    </citation>
    <scope>NUCLEOTIDE SEQUENCE [LARGE SCALE GENOMIC DNA]</scope>
    <source>
        <strain evidence="6 7">DSM 15388</strain>
    </source>
</reference>
<comment type="caution">
    <text evidence="6">The sequence shown here is derived from an EMBL/GenBank/DDBJ whole genome shotgun (WGS) entry which is preliminary data.</text>
</comment>
<protein>
    <submittedName>
        <fullName evidence="6">FMN reductase</fullName>
    </submittedName>
</protein>
<dbReference type="SUPFAM" id="SSF52218">
    <property type="entry name" value="Flavoproteins"/>
    <property type="match status" value="1"/>
</dbReference>
<dbReference type="PANTHER" id="PTHR43408">
    <property type="entry name" value="FMN REDUCTASE (NADPH)"/>
    <property type="match status" value="1"/>
</dbReference>
<accession>A0A4R3HZ23</accession>
<evidence type="ECO:0000256" key="3">
    <source>
        <dbReference type="ARBA" id="ARBA00022643"/>
    </source>
</evidence>
<dbReference type="GO" id="GO:0016491">
    <property type="term" value="F:oxidoreductase activity"/>
    <property type="evidence" value="ECO:0007669"/>
    <property type="project" value="UniProtKB-KW"/>
</dbReference>
<dbReference type="PANTHER" id="PTHR43408:SF2">
    <property type="entry name" value="FMN REDUCTASE (NADPH)"/>
    <property type="match status" value="1"/>
</dbReference>
<dbReference type="InterPro" id="IPR019912">
    <property type="entry name" value="FMN_Rdtase_MsuE-like"/>
</dbReference>
<keyword evidence="7" id="KW-1185">Reference proteome</keyword>
<keyword evidence="4" id="KW-0560">Oxidoreductase</keyword>
<dbReference type="NCBIfam" id="TIGR03566">
    <property type="entry name" value="FMN_reduc_MsuE"/>
    <property type="match status" value="1"/>
</dbReference>